<keyword evidence="4" id="KW-1185">Reference proteome</keyword>
<dbReference type="GeneID" id="72072653"/>
<gene>
    <name evidence="3" type="ORF">JDV02_010710</name>
</gene>
<dbReference type="Proteomes" id="UP000829364">
    <property type="component" value="Chromosome 14"/>
</dbReference>
<evidence type="ECO:0000256" key="2">
    <source>
        <dbReference type="ARBA" id="ARBA00023242"/>
    </source>
</evidence>
<dbReference type="GO" id="GO:0003700">
    <property type="term" value="F:DNA-binding transcription factor activity"/>
    <property type="evidence" value="ECO:0007669"/>
    <property type="project" value="TreeGrafter"/>
</dbReference>
<proteinExistence type="predicted"/>
<organism evidence="3 4">
    <name type="scientific">Purpureocillium takamizusanense</name>
    <dbReference type="NCBI Taxonomy" id="2060973"/>
    <lineage>
        <taxon>Eukaryota</taxon>
        <taxon>Fungi</taxon>
        <taxon>Dikarya</taxon>
        <taxon>Ascomycota</taxon>
        <taxon>Pezizomycotina</taxon>
        <taxon>Sordariomycetes</taxon>
        <taxon>Hypocreomycetidae</taxon>
        <taxon>Hypocreales</taxon>
        <taxon>Ophiocordycipitaceae</taxon>
        <taxon>Purpureocillium</taxon>
    </lineage>
</organism>
<reference evidence="3" key="1">
    <citation type="submission" date="2021-11" db="EMBL/GenBank/DDBJ databases">
        <title>Purpureocillium_takamizusanense_genome.</title>
        <authorList>
            <person name="Nguyen N.-H."/>
        </authorList>
    </citation>
    <scope>NUCLEOTIDE SEQUENCE</scope>
    <source>
        <strain evidence="3">PT3</strain>
    </source>
</reference>
<dbReference type="GO" id="GO:0005634">
    <property type="term" value="C:nucleus"/>
    <property type="evidence" value="ECO:0007669"/>
    <property type="project" value="UniProtKB-SubCell"/>
</dbReference>
<keyword evidence="2" id="KW-0539">Nucleus</keyword>
<dbReference type="OrthoDB" id="4835445at2759"/>
<comment type="subcellular location">
    <subcellularLocation>
        <location evidence="1">Nucleus</location>
    </subcellularLocation>
</comment>
<dbReference type="RefSeq" id="XP_047848481.1">
    <property type="nucleotide sequence ID" value="XM_047992467.1"/>
</dbReference>
<dbReference type="KEGG" id="ptkz:JDV02_010710"/>
<accession>A0A9Q8QSC5</accession>
<sequence length="507" mass="56475">MGSQPMVTGPIRLRWLNSPRKQQRNHAASPVHIRDGPEAVEALMNNWFGQVCPAWSAFDSPLNLNRKIALEMMHSSAAVFNALQSMSASFLSPRLPQLEKPALQMLKKAALSITEEANNLRTKDILDSVPTGLLFSLFCLGTSVCWLEAGRLGLPFLKEAKGLLSRVSSRAILASDDQIETLAFFRKSLVYWEMLLSFVDDYEPRQEDPVRQLGPCRDTPGTTTDQFLHPWTGISTLMSHLFTLSIRLCRSHRRRVSRPKGTEIAIEAAMEEAQEAQNLEQRLLDTDFSAVLPTNSTGDEKTPWMHLAYVAEAYQLASLLQLYLTFPHLVTLRLQLDPDIEANSKIPCDKWTIPVALRLTKLLEQIPPESGSRVIQPLLYICASTGLCFNVSPLSPNSSTCQTEANVTCDTLPITLGVQGILDYIGQMQVAEGGDTMSQMAVEIGTARNFILRRLDTLECTLQPRPIAVAKLLVKAIWAAYDDEQEGCGSRHWLDIMEAHSLRSLFG</sequence>
<dbReference type="PANTHER" id="PTHR37534:SF11">
    <property type="entry name" value="ZN(II)2CYS6 TRANSCRIPTION FACTOR (EUROFUNG)"/>
    <property type="match status" value="1"/>
</dbReference>
<dbReference type="EMBL" id="CP086367">
    <property type="protein sequence ID" value="UNI25000.1"/>
    <property type="molecule type" value="Genomic_DNA"/>
</dbReference>
<dbReference type="InterPro" id="IPR021858">
    <property type="entry name" value="Fun_TF"/>
</dbReference>
<dbReference type="PANTHER" id="PTHR37534">
    <property type="entry name" value="TRANSCRIPTIONAL ACTIVATOR PROTEIN UGA3"/>
    <property type="match status" value="1"/>
</dbReference>
<dbReference type="AlphaFoldDB" id="A0A9Q8QSC5"/>
<evidence type="ECO:0000313" key="4">
    <source>
        <dbReference type="Proteomes" id="UP000829364"/>
    </source>
</evidence>
<evidence type="ECO:0000256" key="1">
    <source>
        <dbReference type="ARBA" id="ARBA00004123"/>
    </source>
</evidence>
<dbReference type="GO" id="GO:0045944">
    <property type="term" value="P:positive regulation of transcription by RNA polymerase II"/>
    <property type="evidence" value="ECO:0007669"/>
    <property type="project" value="TreeGrafter"/>
</dbReference>
<dbReference type="Pfam" id="PF11951">
    <property type="entry name" value="Fungal_trans_2"/>
    <property type="match status" value="1"/>
</dbReference>
<dbReference type="GO" id="GO:0000976">
    <property type="term" value="F:transcription cis-regulatory region binding"/>
    <property type="evidence" value="ECO:0007669"/>
    <property type="project" value="TreeGrafter"/>
</dbReference>
<evidence type="ECO:0000313" key="3">
    <source>
        <dbReference type="EMBL" id="UNI25000.1"/>
    </source>
</evidence>
<protein>
    <submittedName>
        <fullName evidence="3">Uncharacterized protein</fullName>
    </submittedName>
</protein>
<name>A0A9Q8QSC5_9HYPO</name>